<evidence type="ECO:0000259" key="20">
    <source>
        <dbReference type="Pfam" id="PF04815"/>
    </source>
</evidence>
<feature type="domain" description="Zinc finger Sec23/Sec24-type" evidence="18">
    <location>
        <begin position="53"/>
        <end position="92"/>
    </location>
</feature>
<dbReference type="InterPro" id="IPR037550">
    <property type="entry name" value="Sec23_C"/>
</dbReference>
<dbReference type="STRING" id="1246581.A0A2H9TN20"/>
<proteinExistence type="inferred from homology"/>
<evidence type="ECO:0000256" key="4">
    <source>
        <dbReference type="ARBA" id="ARBA00021212"/>
    </source>
</evidence>
<keyword evidence="14 16" id="KW-0968">Cytoplasmic vesicle</keyword>
<evidence type="ECO:0000256" key="12">
    <source>
        <dbReference type="ARBA" id="ARBA00023034"/>
    </source>
</evidence>
<dbReference type="GO" id="GO:0000139">
    <property type="term" value="C:Golgi membrane"/>
    <property type="evidence" value="ECO:0007669"/>
    <property type="project" value="UniProtKB-SubCell"/>
</dbReference>
<dbReference type="Gene3D" id="2.30.30.380">
    <property type="entry name" value="Zn-finger domain of Sec23/24"/>
    <property type="match status" value="1"/>
</dbReference>
<keyword evidence="5 16" id="KW-0813">Transport</keyword>
<dbReference type="Pfam" id="PF08033">
    <property type="entry name" value="Sec23_BS"/>
    <property type="match status" value="1"/>
</dbReference>
<dbReference type="GO" id="GO:0090110">
    <property type="term" value="P:COPII-coated vesicle cargo loading"/>
    <property type="evidence" value="ECO:0007669"/>
    <property type="project" value="TreeGrafter"/>
</dbReference>
<dbReference type="CDD" id="cd11287">
    <property type="entry name" value="Sec23_C"/>
    <property type="match status" value="1"/>
</dbReference>
<evidence type="ECO:0000259" key="18">
    <source>
        <dbReference type="Pfam" id="PF04810"/>
    </source>
</evidence>
<keyword evidence="10 16" id="KW-0931">ER-Golgi transport</keyword>
<evidence type="ECO:0000256" key="5">
    <source>
        <dbReference type="ARBA" id="ARBA00022448"/>
    </source>
</evidence>
<keyword evidence="9 16" id="KW-0862">Zinc</keyword>
<evidence type="ECO:0000313" key="22">
    <source>
        <dbReference type="EMBL" id="PJF19134.1"/>
    </source>
</evidence>
<dbReference type="GO" id="GO:0006886">
    <property type="term" value="P:intracellular protein transport"/>
    <property type="evidence" value="ECO:0007669"/>
    <property type="project" value="InterPro"/>
</dbReference>
<dbReference type="GO" id="GO:0005789">
    <property type="term" value="C:endoplasmic reticulum membrane"/>
    <property type="evidence" value="ECO:0007669"/>
    <property type="project" value="UniProtKB-SubCell"/>
</dbReference>
<dbReference type="GO" id="GO:0005096">
    <property type="term" value="F:GTPase activator activity"/>
    <property type="evidence" value="ECO:0007669"/>
    <property type="project" value="TreeGrafter"/>
</dbReference>
<dbReference type="PANTHER" id="PTHR11141:SF0">
    <property type="entry name" value="PROTEIN TRANSPORT PROTEIN SEC23"/>
    <property type="match status" value="1"/>
</dbReference>
<evidence type="ECO:0000256" key="1">
    <source>
        <dbReference type="ARBA" id="ARBA00004299"/>
    </source>
</evidence>
<feature type="domain" description="Sec23/Sec24 trunk" evidence="19">
    <location>
        <begin position="120"/>
        <end position="380"/>
    </location>
</feature>
<dbReference type="SUPFAM" id="SSF81811">
    <property type="entry name" value="Helical domain of Sec23/24"/>
    <property type="match status" value="1"/>
</dbReference>
<dbReference type="FunFam" id="3.40.50.410:FF:000008">
    <property type="entry name" value="Protein transport protein SEC23"/>
    <property type="match status" value="1"/>
</dbReference>
<evidence type="ECO:0000256" key="9">
    <source>
        <dbReference type="ARBA" id="ARBA00022833"/>
    </source>
</evidence>
<gene>
    <name evidence="22" type="ORF">PSACC_01056</name>
</gene>
<comment type="similarity">
    <text evidence="3 16">Belongs to the SEC23/SEC24 family. SEC23 subfamily.</text>
</comment>
<comment type="caution">
    <text evidence="22">The sequence shown here is derived from an EMBL/GenBank/DDBJ whole genome shotgun (WGS) entry which is preliminary data.</text>
</comment>
<dbReference type="InterPro" id="IPR006895">
    <property type="entry name" value="Znf_Sec23_Sec24"/>
</dbReference>
<evidence type="ECO:0000256" key="11">
    <source>
        <dbReference type="ARBA" id="ARBA00022927"/>
    </source>
</evidence>
<dbReference type="SUPFAM" id="SSF82919">
    <property type="entry name" value="Zn-finger domain of Sec23/24"/>
    <property type="match status" value="1"/>
</dbReference>
<dbReference type="FunFam" id="2.30.30.380:FF:000001">
    <property type="entry name" value="Protein transport protein SEC23"/>
    <property type="match status" value="1"/>
</dbReference>
<organism evidence="22 23">
    <name type="scientific">Paramicrosporidium saccamoebae</name>
    <dbReference type="NCBI Taxonomy" id="1246581"/>
    <lineage>
        <taxon>Eukaryota</taxon>
        <taxon>Fungi</taxon>
        <taxon>Fungi incertae sedis</taxon>
        <taxon>Cryptomycota</taxon>
        <taxon>Cryptomycota incertae sedis</taxon>
        <taxon>Paramicrosporidium</taxon>
    </lineage>
</organism>
<dbReference type="AlphaFoldDB" id="A0A2H9TN20"/>
<dbReference type="InterPro" id="IPR037364">
    <property type="entry name" value="Sec23"/>
</dbReference>
<comment type="subcellular location">
    <subcellularLocation>
        <location evidence="16">Cytoplasm</location>
    </subcellularLocation>
    <subcellularLocation>
        <location evidence="1 16">Cytoplasmic vesicle</location>
        <location evidence="1 16">COPII-coated vesicle membrane</location>
        <topology evidence="1 16">Peripheral membrane protein</topology>
        <orientation evidence="1 16">Cytoplasmic side</orientation>
    </subcellularLocation>
    <subcellularLocation>
        <location evidence="2 16">Endoplasmic reticulum membrane</location>
        <topology evidence="2 16">Peripheral membrane protein</topology>
        <orientation evidence="2 16">Cytoplasmic side</orientation>
    </subcellularLocation>
    <subcellularLocation>
        <location evidence="16">Golgi apparatus membrane</location>
        <topology evidence="16">Peripheral membrane protein</topology>
        <orientation evidence="16">Cytoplasmic side</orientation>
    </subcellularLocation>
</comment>
<dbReference type="EMBL" id="MTSL01000076">
    <property type="protein sequence ID" value="PJF19134.1"/>
    <property type="molecule type" value="Genomic_DNA"/>
</dbReference>
<evidence type="ECO:0000259" key="19">
    <source>
        <dbReference type="Pfam" id="PF04811"/>
    </source>
</evidence>
<dbReference type="Pfam" id="PF00626">
    <property type="entry name" value="Gelsolin"/>
    <property type="match status" value="1"/>
</dbReference>
<evidence type="ECO:0000256" key="6">
    <source>
        <dbReference type="ARBA" id="ARBA00022490"/>
    </source>
</evidence>
<feature type="domain" description="Sec23/Sec24 helical" evidence="20">
    <location>
        <begin position="504"/>
        <end position="602"/>
    </location>
</feature>
<dbReference type="GO" id="GO:0030127">
    <property type="term" value="C:COPII vesicle coat"/>
    <property type="evidence" value="ECO:0007669"/>
    <property type="project" value="InterPro"/>
</dbReference>
<dbReference type="InterPro" id="IPR006896">
    <property type="entry name" value="Sec23/24_trunk_dom"/>
</dbReference>
<dbReference type="GO" id="GO:0008270">
    <property type="term" value="F:zinc ion binding"/>
    <property type="evidence" value="ECO:0007669"/>
    <property type="project" value="InterPro"/>
</dbReference>
<evidence type="ECO:0000259" key="21">
    <source>
        <dbReference type="Pfam" id="PF08033"/>
    </source>
</evidence>
<keyword evidence="11 16" id="KW-0653">Protein transport</keyword>
<keyword evidence="12 16" id="KW-0333">Golgi apparatus</keyword>
<accession>A0A2H9TN20</accession>
<dbReference type="SUPFAM" id="SSF53300">
    <property type="entry name" value="vWA-like"/>
    <property type="match status" value="1"/>
</dbReference>
<dbReference type="Gene3D" id="1.20.120.730">
    <property type="entry name" value="Sec23/Sec24 helical domain"/>
    <property type="match status" value="1"/>
</dbReference>
<dbReference type="Gene3D" id="3.40.20.10">
    <property type="entry name" value="Severin"/>
    <property type="match status" value="1"/>
</dbReference>
<evidence type="ECO:0000313" key="23">
    <source>
        <dbReference type="Proteomes" id="UP000240830"/>
    </source>
</evidence>
<dbReference type="Pfam" id="PF04815">
    <property type="entry name" value="Sec23_helical"/>
    <property type="match status" value="1"/>
</dbReference>
<dbReference type="FunFam" id="1.20.120.730:FF:000001">
    <property type="entry name" value="Protein transport protein SEC23"/>
    <property type="match status" value="1"/>
</dbReference>
<evidence type="ECO:0000256" key="14">
    <source>
        <dbReference type="ARBA" id="ARBA00023329"/>
    </source>
</evidence>
<keyword evidence="23" id="KW-1185">Reference proteome</keyword>
<name>A0A2H9TN20_9FUNG</name>
<dbReference type="SUPFAM" id="SSF81995">
    <property type="entry name" value="beta-sandwich domain of Sec23/24"/>
    <property type="match status" value="1"/>
</dbReference>
<evidence type="ECO:0000256" key="15">
    <source>
        <dbReference type="ARBA" id="ARBA00025471"/>
    </source>
</evidence>
<evidence type="ECO:0000256" key="13">
    <source>
        <dbReference type="ARBA" id="ARBA00023136"/>
    </source>
</evidence>
<dbReference type="InterPro" id="IPR012990">
    <property type="entry name" value="Beta-sandwich_Sec23_24"/>
</dbReference>
<comment type="function">
    <text evidence="15 16">Component of the coat protein complex II (COPII) which promotes the formation of transport vesicles from the endoplasmic reticulum (ER). The coat has two main functions, the physical deformation of the endoplasmic reticulum membrane into vesicles and the selection of cargo molecules.</text>
</comment>
<evidence type="ECO:0000256" key="3">
    <source>
        <dbReference type="ARBA" id="ARBA00009210"/>
    </source>
</evidence>
<dbReference type="Gene3D" id="3.40.50.410">
    <property type="entry name" value="von Willebrand factor, type A domain"/>
    <property type="match status" value="1"/>
</dbReference>
<keyword evidence="7 16" id="KW-0479">Metal-binding</keyword>
<reference evidence="22 23" key="1">
    <citation type="submission" date="2016-10" db="EMBL/GenBank/DDBJ databases">
        <title>The genome of Paramicrosporidium saccamoebae is the missing link in understanding Cryptomycota and Microsporidia evolution.</title>
        <authorList>
            <person name="Quandt C.A."/>
            <person name="Beaudet D."/>
            <person name="Corsaro D."/>
            <person name="Michel R."/>
            <person name="Corradi N."/>
            <person name="James T."/>
        </authorList>
    </citation>
    <scope>NUCLEOTIDE SEQUENCE [LARGE SCALE GENOMIC DNA]</scope>
    <source>
        <strain evidence="22 23">KSL3</strain>
    </source>
</reference>
<dbReference type="Pfam" id="PF04811">
    <property type="entry name" value="Sec23_trunk"/>
    <property type="match status" value="1"/>
</dbReference>
<dbReference type="InterPro" id="IPR029006">
    <property type="entry name" value="ADF-H/Gelsolin-like_dom_sf"/>
</dbReference>
<sequence>MNFEEIEDRDGVRFSWNIWPSARLDANKLVVPISCLFTPLKERQDLAPIPYEPVVCKAPCRAVLNPYCQIDVESKFWICPFCLQRNQFPAQYKDISVTNLPAELLPSYTTIEYTLMKPSPVPPIFFFVVDTCLDEEELKSLRESLVISLSLLPPKSLVGLVTYGTMVQVHELGFAEIPKSYVFRGTKDYSQTQIQDMLGLNPPAAGRPAGTPQSNAYRFLMPSEMCEFTLSQIFEQLQRDPWPVDSDKRPQRATGVAASISISLLETLFPNCGARIMMFVGGPCTVGPGMVVGPELRESIRSHHDIDADRVKYYKKANQYYESLAKRASTNGHSVDILTGCLDQVGLSEMKTLSNYTGGNMVLAESFNTNMFKQACQRIFLKDAQGNLTMAFNATTDVVVSRELRLCGLIGPAVSMQKRNASVSDTEIGLGGTHQWKMCTLSPRTTQAFYFEIVGTGPAAPGAMGMVQFITQYQHSSGQMRLRVTTVARSIQDGTSPNIQNAFDQEAAAVLMARIAVFKAEVDDSPDVLRWLDRLLIRICQKYGDYRKDDPSSFRLASLFSMYPQFMFYLRRSQFLHVFNNSPDETAFYRHVLNRESVNNSLIMIQPTLTAYSLDVAPEPVLLDSISIRPEIILMLDSFFHIVIFHGEHVAMWRNQGYHMKPEFANLKALLEAPAQDAKDLLSDRYPIPMYVVCDQHGSQSRFLISKLNPSTTHVNTAATYGGQSAGQAQGQAIFTDDVSLQVFLDHLKKLAVAATQ</sequence>
<keyword evidence="8 16" id="KW-0256">Endoplasmic reticulum</keyword>
<dbReference type="InterPro" id="IPR036174">
    <property type="entry name" value="Znf_Sec23_Sec24_sf"/>
</dbReference>
<feature type="domain" description="Gelsolin-like" evidence="17">
    <location>
        <begin position="616"/>
        <end position="704"/>
    </location>
</feature>
<keyword evidence="6 16" id="KW-0963">Cytoplasm</keyword>
<dbReference type="OrthoDB" id="10256289at2759"/>
<dbReference type="Gene3D" id="2.60.40.1670">
    <property type="entry name" value="beta-sandwich domain of Sec23/24"/>
    <property type="match status" value="1"/>
</dbReference>
<evidence type="ECO:0000259" key="17">
    <source>
        <dbReference type="Pfam" id="PF00626"/>
    </source>
</evidence>
<evidence type="ECO:0000256" key="10">
    <source>
        <dbReference type="ARBA" id="ARBA00022892"/>
    </source>
</evidence>
<evidence type="ECO:0000256" key="2">
    <source>
        <dbReference type="ARBA" id="ARBA00004397"/>
    </source>
</evidence>
<evidence type="ECO:0000256" key="16">
    <source>
        <dbReference type="RuleBase" id="RU365030"/>
    </source>
</evidence>
<dbReference type="InterPro" id="IPR007123">
    <property type="entry name" value="Gelsolin-like_dom"/>
</dbReference>
<evidence type="ECO:0000256" key="7">
    <source>
        <dbReference type="ARBA" id="ARBA00022723"/>
    </source>
</evidence>
<evidence type="ECO:0000256" key="8">
    <source>
        <dbReference type="ARBA" id="ARBA00022824"/>
    </source>
</evidence>
<dbReference type="GO" id="GO:0070971">
    <property type="term" value="C:endoplasmic reticulum exit site"/>
    <property type="evidence" value="ECO:0007669"/>
    <property type="project" value="TreeGrafter"/>
</dbReference>
<dbReference type="InterPro" id="IPR036175">
    <property type="entry name" value="Sec23/24_helical_dom_sf"/>
</dbReference>
<dbReference type="SUPFAM" id="SSF82754">
    <property type="entry name" value="C-terminal, gelsolin-like domain of Sec23/24"/>
    <property type="match status" value="1"/>
</dbReference>
<dbReference type="FunFam" id="3.40.20.10:FF:000041">
    <property type="entry name" value="Protein transport protein SEC23"/>
    <property type="match status" value="1"/>
</dbReference>
<keyword evidence="13 16" id="KW-0472">Membrane</keyword>
<dbReference type="InterPro" id="IPR036180">
    <property type="entry name" value="Gelsolin-like_dom_sf"/>
</dbReference>
<dbReference type="InterPro" id="IPR036465">
    <property type="entry name" value="vWFA_dom_sf"/>
</dbReference>
<dbReference type="Pfam" id="PF04810">
    <property type="entry name" value="zf-Sec23_Sec24"/>
    <property type="match status" value="1"/>
</dbReference>
<feature type="domain" description="Sec23/Sec24 beta-sandwich" evidence="21">
    <location>
        <begin position="391"/>
        <end position="491"/>
    </location>
</feature>
<dbReference type="PANTHER" id="PTHR11141">
    <property type="entry name" value="PROTEIN TRANSPORT PROTEIN SEC23"/>
    <property type="match status" value="1"/>
</dbReference>
<protein>
    <recommendedName>
        <fullName evidence="4 16">Protein transport protein SEC23</fullName>
    </recommendedName>
</protein>
<dbReference type="InterPro" id="IPR006900">
    <property type="entry name" value="Sec23/24_helical_dom"/>
</dbReference>
<dbReference type="Proteomes" id="UP000240830">
    <property type="component" value="Unassembled WGS sequence"/>
</dbReference>